<dbReference type="InterPro" id="IPR011009">
    <property type="entry name" value="Kinase-like_dom_sf"/>
</dbReference>
<dbReference type="PROSITE" id="PS50011">
    <property type="entry name" value="PROTEIN_KINASE_DOM"/>
    <property type="match status" value="1"/>
</dbReference>
<reference evidence="4 5" key="1">
    <citation type="submission" date="2019-06" db="EMBL/GenBank/DDBJ databases">
        <authorList>
            <person name="Palmer J.M."/>
        </authorList>
    </citation>
    <scope>NUCLEOTIDE SEQUENCE [LARGE SCALE GENOMIC DNA]</scope>
    <source>
        <strain evidence="4 5">TWF703</strain>
    </source>
</reference>
<dbReference type="AlphaFoldDB" id="A0A7C8JST8"/>
<evidence type="ECO:0000256" key="1">
    <source>
        <dbReference type="PROSITE-ProRule" id="PRU10141"/>
    </source>
</evidence>
<feature type="compositionally biased region" description="Polar residues" evidence="2">
    <location>
        <begin position="76"/>
        <end position="89"/>
    </location>
</feature>
<evidence type="ECO:0000313" key="4">
    <source>
        <dbReference type="EMBL" id="KAF3136958.1"/>
    </source>
</evidence>
<feature type="domain" description="Protein kinase" evidence="3">
    <location>
        <begin position="92"/>
        <end position="423"/>
    </location>
</feature>
<dbReference type="SUPFAM" id="SSF56112">
    <property type="entry name" value="Protein kinase-like (PK-like)"/>
    <property type="match status" value="1"/>
</dbReference>
<protein>
    <recommendedName>
        <fullName evidence="3">Protein kinase domain-containing protein</fullName>
    </recommendedName>
</protein>
<name>A0A7C8JST8_ORBOL</name>
<organism evidence="4 5">
    <name type="scientific">Orbilia oligospora</name>
    <name type="common">Nematode-trapping fungus</name>
    <name type="synonym">Arthrobotrys oligospora</name>
    <dbReference type="NCBI Taxonomy" id="2813651"/>
    <lineage>
        <taxon>Eukaryota</taxon>
        <taxon>Fungi</taxon>
        <taxon>Dikarya</taxon>
        <taxon>Ascomycota</taxon>
        <taxon>Pezizomycotina</taxon>
        <taxon>Orbiliomycetes</taxon>
        <taxon>Orbiliales</taxon>
        <taxon>Orbiliaceae</taxon>
        <taxon>Orbilia</taxon>
    </lineage>
</organism>
<evidence type="ECO:0000256" key="2">
    <source>
        <dbReference type="SAM" id="MobiDB-lite"/>
    </source>
</evidence>
<dbReference type="InterPro" id="IPR000719">
    <property type="entry name" value="Prot_kinase_dom"/>
</dbReference>
<evidence type="ECO:0000259" key="3">
    <source>
        <dbReference type="PROSITE" id="PS50011"/>
    </source>
</evidence>
<proteinExistence type="predicted"/>
<accession>A0A7C8JST8</accession>
<dbReference type="PROSITE" id="PS00107">
    <property type="entry name" value="PROTEIN_KINASE_ATP"/>
    <property type="match status" value="1"/>
</dbReference>
<dbReference type="GO" id="GO:0004672">
    <property type="term" value="F:protein kinase activity"/>
    <property type="evidence" value="ECO:0007669"/>
    <property type="project" value="InterPro"/>
</dbReference>
<keyword evidence="1" id="KW-0067">ATP-binding</keyword>
<comment type="caution">
    <text evidence="4">The sequence shown here is derived from an EMBL/GenBank/DDBJ whole genome shotgun (WGS) entry which is preliminary data.</text>
</comment>
<dbReference type="InterPro" id="IPR017441">
    <property type="entry name" value="Protein_kinase_ATP_BS"/>
</dbReference>
<keyword evidence="1" id="KW-0547">Nucleotide-binding</keyword>
<dbReference type="EMBL" id="WIQZ01000027">
    <property type="protein sequence ID" value="KAF3136958.1"/>
    <property type="molecule type" value="Genomic_DNA"/>
</dbReference>
<feature type="binding site" evidence="1">
    <location>
        <position position="230"/>
    </location>
    <ligand>
        <name>ATP</name>
        <dbReference type="ChEBI" id="CHEBI:30616"/>
    </ligand>
</feature>
<gene>
    <name evidence="4" type="ORF">TWF703_005278</name>
</gene>
<dbReference type="Proteomes" id="UP000480548">
    <property type="component" value="Unassembled WGS sequence"/>
</dbReference>
<sequence length="619" mass="69119">MRAFENQEQATRGSPASNLEILPEKELVVLRLPDDETRRNKIYSAIYELLGKAPWAQGEDDTATEALNPPGALGISSGSKSSVRTSPSKGKQKDLSALGYHSYDDLIQLDEPPSVLSLHGKSIDLADDGTSHANGSMQVDSGETEYYNIHTHRYTTTHTGTSSATVSLATTESDDLLGLLAVAQHRNIAFLPFQCAGDRSNLIGIGGTAKITKGASISTTRGDNIGLVFKRTKSEIDNEKADVIFRSVLSEIYILGHPVVRHHPNIKAIHGDIEPQNVLICKGSDGSYSAQVTDFGYSTILAQESNEAEIILPESWPWTAPEIVRGEPITFKRGIAADVFSYGLLCFWVLCYNNLEQDPRYTIEKHKRSPHFAVEAFRMVASVLGKASSDLRQHWNLEKLFNDTLAEVSEKRVLDVDTLPGFFGISERPLPVSEHYGKSSLLKSQAEFKLPNLLSSISRCPRVVVEEFFRRLEDRLEAWPDDEWDDTARGLAEGLALCYELGLGTAKNPQMTEIWLSAAGISHHELNPTIKMVESDSNNLYPGCEILPKSSENHQILNRERQSIKFCIPWLHRALRQTDDEYLDYDVKVADLDRIYDEENKELIMTITKEKEEESFFMS</sequence>
<feature type="region of interest" description="Disordered" evidence="2">
    <location>
        <begin position="60"/>
        <end position="95"/>
    </location>
</feature>
<evidence type="ECO:0000313" key="5">
    <source>
        <dbReference type="Proteomes" id="UP000480548"/>
    </source>
</evidence>
<dbReference type="Gene3D" id="1.10.510.10">
    <property type="entry name" value="Transferase(Phosphotransferase) domain 1"/>
    <property type="match status" value="1"/>
</dbReference>
<dbReference type="GO" id="GO:0005524">
    <property type="term" value="F:ATP binding"/>
    <property type="evidence" value="ECO:0007669"/>
    <property type="project" value="UniProtKB-UniRule"/>
</dbReference>
<dbReference type="Pfam" id="PF00069">
    <property type="entry name" value="Pkinase"/>
    <property type="match status" value="1"/>
</dbReference>